<dbReference type="GO" id="GO:0032259">
    <property type="term" value="P:methylation"/>
    <property type="evidence" value="ECO:0007669"/>
    <property type="project" value="UniProtKB-KW"/>
</dbReference>
<protein>
    <submittedName>
        <fullName evidence="1">SAM-dependent methyltransferase</fullName>
    </submittedName>
</protein>
<accession>A0ABN3I076</accession>
<dbReference type="EMBL" id="BAAARV010000124">
    <property type="protein sequence ID" value="GAA2391641.1"/>
    <property type="molecule type" value="Genomic_DNA"/>
</dbReference>
<evidence type="ECO:0000313" key="2">
    <source>
        <dbReference type="Proteomes" id="UP001501444"/>
    </source>
</evidence>
<dbReference type="SUPFAM" id="SSF53335">
    <property type="entry name" value="S-adenosyl-L-methionine-dependent methyltransferases"/>
    <property type="match status" value="1"/>
</dbReference>
<dbReference type="Gene3D" id="3.40.50.150">
    <property type="entry name" value="Vaccinia Virus protein VP39"/>
    <property type="match status" value="1"/>
</dbReference>
<proteinExistence type="predicted"/>
<dbReference type="GO" id="GO:0008168">
    <property type="term" value="F:methyltransferase activity"/>
    <property type="evidence" value="ECO:0007669"/>
    <property type="project" value="UniProtKB-KW"/>
</dbReference>
<dbReference type="InterPro" id="IPR006764">
    <property type="entry name" value="SAM_dep_MeTrfase_SAV2177_type"/>
</dbReference>
<keyword evidence="1" id="KW-0808">Transferase</keyword>
<keyword evidence="2" id="KW-1185">Reference proteome</keyword>
<dbReference type="Pfam" id="PF04672">
    <property type="entry name" value="Methyltransf_19"/>
    <property type="match status" value="1"/>
</dbReference>
<comment type="caution">
    <text evidence="1">The sequence shown here is derived from an EMBL/GenBank/DDBJ whole genome shotgun (WGS) entry which is preliminary data.</text>
</comment>
<dbReference type="InterPro" id="IPR029063">
    <property type="entry name" value="SAM-dependent_MTases_sf"/>
</dbReference>
<gene>
    <name evidence="1" type="ORF">GCM10010170_104080</name>
</gene>
<reference evidence="1 2" key="1">
    <citation type="journal article" date="2019" name="Int. J. Syst. Evol. Microbiol.">
        <title>The Global Catalogue of Microorganisms (GCM) 10K type strain sequencing project: providing services to taxonomists for standard genome sequencing and annotation.</title>
        <authorList>
            <consortium name="The Broad Institute Genomics Platform"/>
            <consortium name="The Broad Institute Genome Sequencing Center for Infectious Disease"/>
            <person name="Wu L."/>
            <person name="Ma J."/>
        </authorList>
    </citation>
    <scope>NUCLEOTIDE SEQUENCE [LARGE SCALE GENOMIC DNA]</scope>
    <source>
        <strain evidence="1 2">JCM 3272</strain>
    </source>
</reference>
<dbReference type="PIRSF" id="PIRSF017393">
    <property type="entry name" value="MTase_SAV2177"/>
    <property type="match status" value="1"/>
</dbReference>
<dbReference type="RefSeq" id="WP_344620193.1">
    <property type="nucleotide sequence ID" value="NZ_BAAARV010000124.1"/>
</dbReference>
<dbReference type="Proteomes" id="UP001501444">
    <property type="component" value="Unassembled WGS sequence"/>
</dbReference>
<evidence type="ECO:0000313" key="1">
    <source>
        <dbReference type="EMBL" id="GAA2391641.1"/>
    </source>
</evidence>
<keyword evidence="1" id="KW-0489">Methyltransferase</keyword>
<name>A0ABN3I076_9ACTN</name>
<organism evidence="1 2">
    <name type="scientific">Dactylosporangium salmoneum</name>
    <dbReference type="NCBI Taxonomy" id="53361"/>
    <lineage>
        <taxon>Bacteria</taxon>
        <taxon>Bacillati</taxon>
        <taxon>Actinomycetota</taxon>
        <taxon>Actinomycetes</taxon>
        <taxon>Micromonosporales</taxon>
        <taxon>Micromonosporaceae</taxon>
        <taxon>Dactylosporangium</taxon>
    </lineage>
</organism>
<sequence>MTAPRGFAIDTSVPHPARRYNYWLGGKDNFAADRESGDKIAAVYPPIRIAAIANRRFLERAVAFLAGQGVSQFLDIGTGIPVSPNTHEIAQAIVPGARVVYVDNDPIVLSHARALLTSGPGGRTAYIDADMRDPARLLADGTLRDVLDLSRPVAILLVSVLHFAPDAAGIVGPLLDAVPEGSYIALTHLSKDLLSPEVAAQTDAVNQRSGVDMWFRGRDEIEGLVRGLEPVPPGIVPVAEWRPDDDPAERPTAEQASLFAVIARK</sequence>